<dbReference type="SUPFAM" id="SSF46894">
    <property type="entry name" value="C-terminal effector domain of the bipartite response regulators"/>
    <property type="match status" value="1"/>
</dbReference>
<dbReference type="PANTHER" id="PTHR44591">
    <property type="entry name" value="STRESS RESPONSE REGULATOR PROTEIN 1"/>
    <property type="match status" value="1"/>
</dbReference>
<gene>
    <name evidence="7" type="ORF">H8D96_14780</name>
</gene>
<dbReference type="InterPro" id="IPR036388">
    <property type="entry name" value="WH-like_DNA-bd_sf"/>
</dbReference>
<evidence type="ECO:0000313" key="8">
    <source>
        <dbReference type="Proteomes" id="UP000605201"/>
    </source>
</evidence>
<dbReference type="PROSITE" id="PS50110">
    <property type="entry name" value="RESPONSE_REGULATORY"/>
    <property type="match status" value="1"/>
</dbReference>
<feature type="coiled-coil region" evidence="4">
    <location>
        <begin position="125"/>
        <end position="191"/>
    </location>
</feature>
<proteinExistence type="predicted"/>
<protein>
    <submittedName>
        <fullName evidence="7">Response regulator</fullName>
    </submittedName>
</protein>
<dbReference type="EMBL" id="JACNIG010000276">
    <property type="protein sequence ID" value="MBC8433171.1"/>
    <property type="molecule type" value="Genomic_DNA"/>
</dbReference>
<feature type="domain" description="Response regulatory" evidence="6">
    <location>
        <begin position="9"/>
        <end position="123"/>
    </location>
</feature>
<organism evidence="7 8">
    <name type="scientific">Candidatus Desulfatibia vada</name>
    <dbReference type="NCBI Taxonomy" id="2841696"/>
    <lineage>
        <taxon>Bacteria</taxon>
        <taxon>Pseudomonadati</taxon>
        <taxon>Thermodesulfobacteriota</taxon>
        <taxon>Desulfobacteria</taxon>
        <taxon>Desulfobacterales</taxon>
        <taxon>Desulfobacterales incertae sedis</taxon>
        <taxon>Candidatus Desulfatibia</taxon>
    </lineage>
</organism>
<accession>A0A8J6NSW7</accession>
<dbReference type="InterPro" id="IPR050595">
    <property type="entry name" value="Bact_response_regulator"/>
</dbReference>
<dbReference type="InterPro" id="IPR011006">
    <property type="entry name" value="CheY-like_superfamily"/>
</dbReference>
<evidence type="ECO:0000256" key="3">
    <source>
        <dbReference type="PROSITE-ProRule" id="PRU00169"/>
    </source>
</evidence>
<dbReference type="GO" id="GO:0003677">
    <property type="term" value="F:DNA binding"/>
    <property type="evidence" value="ECO:0007669"/>
    <property type="project" value="UniProtKB-KW"/>
</dbReference>
<dbReference type="InterPro" id="IPR016032">
    <property type="entry name" value="Sig_transdc_resp-reg_C-effctor"/>
</dbReference>
<dbReference type="InterPro" id="IPR001789">
    <property type="entry name" value="Sig_transdc_resp-reg_receiver"/>
</dbReference>
<keyword evidence="1 3" id="KW-0597">Phosphoprotein</keyword>
<dbReference type="AlphaFoldDB" id="A0A8J6NSW7"/>
<feature type="modified residue" description="4-aspartylphosphate" evidence="3">
    <location>
        <position position="58"/>
    </location>
</feature>
<dbReference type="InterPro" id="IPR000792">
    <property type="entry name" value="Tscrpt_reg_LuxR_C"/>
</dbReference>
<name>A0A8J6NSW7_9BACT</name>
<evidence type="ECO:0000256" key="4">
    <source>
        <dbReference type="SAM" id="Coils"/>
    </source>
</evidence>
<evidence type="ECO:0000256" key="1">
    <source>
        <dbReference type="ARBA" id="ARBA00022553"/>
    </source>
</evidence>
<dbReference type="Proteomes" id="UP000605201">
    <property type="component" value="Unassembled WGS sequence"/>
</dbReference>
<dbReference type="GO" id="GO:0006355">
    <property type="term" value="P:regulation of DNA-templated transcription"/>
    <property type="evidence" value="ECO:0007669"/>
    <property type="project" value="InterPro"/>
</dbReference>
<reference evidence="7 8" key="1">
    <citation type="submission" date="2020-08" db="EMBL/GenBank/DDBJ databases">
        <title>Bridging the membrane lipid divide: bacteria of the FCB group superphylum have the potential to synthesize archaeal ether lipids.</title>
        <authorList>
            <person name="Villanueva L."/>
            <person name="Von Meijenfeldt F.A.B."/>
            <person name="Westbye A.B."/>
            <person name="Yadav S."/>
            <person name="Hopmans E.C."/>
            <person name="Dutilh B.E."/>
            <person name="Sinninghe Damste J.S."/>
        </authorList>
    </citation>
    <scope>NUCLEOTIDE SEQUENCE [LARGE SCALE GENOMIC DNA]</scope>
    <source>
        <strain evidence="7">NIOZ-UU17</strain>
    </source>
</reference>
<evidence type="ECO:0000256" key="2">
    <source>
        <dbReference type="ARBA" id="ARBA00023125"/>
    </source>
</evidence>
<dbReference type="Gene3D" id="1.10.10.10">
    <property type="entry name" value="Winged helix-like DNA-binding domain superfamily/Winged helix DNA-binding domain"/>
    <property type="match status" value="1"/>
</dbReference>
<dbReference type="Pfam" id="PF00072">
    <property type="entry name" value="Response_reg"/>
    <property type="match status" value="1"/>
</dbReference>
<feature type="domain" description="HTH luxR-type" evidence="5">
    <location>
        <begin position="242"/>
        <end position="308"/>
    </location>
</feature>
<comment type="caution">
    <text evidence="7">The sequence shown here is derived from an EMBL/GenBank/DDBJ whole genome shotgun (WGS) entry which is preliminary data.</text>
</comment>
<dbReference type="PRINTS" id="PR00038">
    <property type="entry name" value="HTHLUXR"/>
</dbReference>
<dbReference type="CDD" id="cd06170">
    <property type="entry name" value="LuxR_C_like"/>
    <property type="match status" value="1"/>
</dbReference>
<dbReference type="PROSITE" id="PS50043">
    <property type="entry name" value="HTH_LUXR_2"/>
    <property type="match status" value="1"/>
</dbReference>
<dbReference type="PANTHER" id="PTHR44591:SF3">
    <property type="entry name" value="RESPONSE REGULATORY DOMAIN-CONTAINING PROTEIN"/>
    <property type="match status" value="1"/>
</dbReference>
<dbReference type="Pfam" id="PF00196">
    <property type="entry name" value="GerE"/>
    <property type="match status" value="1"/>
</dbReference>
<dbReference type="Gene3D" id="3.40.50.2300">
    <property type="match status" value="1"/>
</dbReference>
<keyword evidence="4" id="KW-0175">Coiled coil</keyword>
<dbReference type="SUPFAM" id="SSF52172">
    <property type="entry name" value="CheY-like"/>
    <property type="match status" value="1"/>
</dbReference>
<sequence length="308" mass="34861">MERGTNPGKILIVDDEAAVRRVLKKTLESNGYNCTAAADASEARRGLEQQDFDLLLCDIRMPGESGLDLIRYVAPQYPDTAIIMVTGIDDPVEAKIAREIGIYGYILKPFDPNQILISVANALRRRELEMQATSYRQNLEEIVKQRTAELLDRNATLQKREAELKTQAKELEEVNNALRVLLKKREQDQAALEESILANVKKTIEPYLERLKRGRLNAEQHACLSIIAENINDIVSPFIKELSSSYLSLSPTELQVVNLIKQGKRTKEIAAILNLSANTVMSHRYKIRSKLGLLKKKTNLYTFLQSLR</sequence>
<dbReference type="SMART" id="SM00448">
    <property type="entry name" value="REC"/>
    <property type="match status" value="1"/>
</dbReference>
<evidence type="ECO:0000259" key="5">
    <source>
        <dbReference type="PROSITE" id="PS50043"/>
    </source>
</evidence>
<evidence type="ECO:0000259" key="6">
    <source>
        <dbReference type="PROSITE" id="PS50110"/>
    </source>
</evidence>
<evidence type="ECO:0000313" key="7">
    <source>
        <dbReference type="EMBL" id="MBC8433171.1"/>
    </source>
</evidence>
<dbReference type="SMART" id="SM00421">
    <property type="entry name" value="HTH_LUXR"/>
    <property type="match status" value="1"/>
</dbReference>
<dbReference type="GO" id="GO:0000160">
    <property type="term" value="P:phosphorelay signal transduction system"/>
    <property type="evidence" value="ECO:0007669"/>
    <property type="project" value="InterPro"/>
</dbReference>
<keyword evidence="2" id="KW-0238">DNA-binding</keyword>